<accession>A0A4V2UNW0</accession>
<reference evidence="2 3" key="1">
    <citation type="submission" date="2019-03" db="EMBL/GenBank/DDBJ databases">
        <title>Genomic Encyclopedia of Type Strains, Phase IV (KMG-IV): sequencing the most valuable type-strain genomes for metagenomic binning, comparative biology and taxonomic classification.</title>
        <authorList>
            <person name="Goeker M."/>
        </authorList>
    </citation>
    <scope>NUCLEOTIDE SEQUENCE [LARGE SCALE GENOMIC DNA]</scope>
    <source>
        <strain evidence="2 3">DSM 101688</strain>
    </source>
</reference>
<gene>
    <name evidence="2" type="ORF">EDD55_103204</name>
</gene>
<protein>
    <submittedName>
        <fullName evidence="2">Uncharacterized protein</fullName>
    </submittedName>
</protein>
<proteinExistence type="predicted"/>
<evidence type="ECO:0000313" key="2">
    <source>
        <dbReference type="EMBL" id="TCS63581.1"/>
    </source>
</evidence>
<evidence type="ECO:0000256" key="1">
    <source>
        <dbReference type="SAM" id="SignalP"/>
    </source>
</evidence>
<dbReference type="EMBL" id="SLZW01000003">
    <property type="protein sequence ID" value="TCS63581.1"/>
    <property type="molecule type" value="Genomic_DNA"/>
</dbReference>
<feature type="chain" id="PRO_5020322926" evidence="1">
    <location>
        <begin position="29"/>
        <end position="112"/>
    </location>
</feature>
<dbReference type="RefSeq" id="WP_132938550.1">
    <property type="nucleotide sequence ID" value="NZ_CP119676.1"/>
</dbReference>
<evidence type="ECO:0000313" key="3">
    <source>
        <dbReference type="Proteomes" id="UP000295304"/>
    </source>
</evidence>
<name>A0A4V2UNW0_9PROT</name>
<comment type="caution">
    <text evidence="2">The sequence shown here is derived from an EMBL/GenBank/DDBJ whole genome shotgun (WGS) entry which is preliminary data.</text>
</comment>
<sequence>MKTSPKNALVTIAILAGAAPLAAVPALASDNTTLVGAALSGQSTLMPSSEHVTHAQYFARIRQGAIHPNAKSLSAMVASTSTYPSLMTSSEHKGHAHYFSEIGLKISRPQRG</sequence>
<keyword evidence="1" id="KW-0732">Signal</keyword>
<feature type="signal peptide" evidence="1">
    <location>
        <begin position="1"/>
        <end position="28"/>
    </location>
</feature>
<keyword evidence="3" id="KW-1185">Reference proteome</keyword>
<dbReference type="Proteomes" id="UP000295304">
    <property type="component" value="Unassembled WGS sequence"/>
</dbReference>
<organism evidence="2 3">
    <name type="scientific">Varunaivibrio sulfuroxidans</name>
    <dbReference type="NCBI Taxonomy" id="1773489"/>
    <lineage>
        <taxon>Bacteria</taxon>
        <taxon>Pseudomonadati</taxon>
        <taxon>Pseudomonadota</taxon>
        <taxon>Alphaproteobacteria</taxon>
        <taxon>Rhodospirillales</taxon>
        <taxon>Magnetovibrionaceae</taxon>
        <taxon>Varunaivibrio</taxon>
    </lineage>
</organism>
<dbReference type="AlphaFoldDB" id="A0A4V2UNW0"/>